<dbReference type="GO" id="GO:0003677">
    <property type="term" value="F:DNA binding"/>
    <property type="evidence" value="ECO:0007669"/>
    <property type="project" value="InterPro"/>
</dbReference>
<evidence type="ECO:0000256" key="1">
    <source>
        <dbReference type="SAM" id="Coils"/>
    </source>
</evidence>
<feature type="region of interest" description="Disordered" evidence="2">
    <location>
        <begin position="683"/>
        <end position="774"/>
    </location>
</feature>
<accession>A0AAD4H8K2</accession>
<evidence type="ECO:0000313" key="4">
    <source>
        <dbReference type="Proteomes" id="UP001194580"/>
    </source>
</evidence>
<sequence length="1723" mass="190120">MIPLTRSRLNRYNAGVIDLSSSYRRAGGAEHPPAPGTPSRKRKLPDEEMESVKKEGQQRRQQWKQINKWEIVSRSESTPGQGVFSKASMDTHMEDTPVQTPIPVFTDIVAPASAPTLQSVLAEPISNSESSSTQLSPSAQSSAQVRAESGDHIESTNTDKEDEGDEDEEESQNVAWCERKKYDEERVTREKLLLYAKEIMAQEAYDDEENPHLSIRPLYKEPSHGRMHPTTIKKRLAAMYWLHLKQCQQSGRQESNLEDDVTSETQLMIEEYTKMFIAGGGSLRKASSASSQENDSVDDNSRDGINDTTVETISSSREPSVKAVTASAISPEPASDLSSSSEFSPKSASSSPDSSSNNTTESSGSSSQAASASSDASSDVASASSDVSANAASESSDPSSTSSKSSYSSVSSSTASSSSSNSSSTITSEPIPMLTPSAKTEYDGSVPAATLLTANLSQSATILYSPEPVLALVPASNSSSTSTLAGGPPNSVPFDATSYPESTFIPTRHPFAPWAQECTPSSTEKQVSFAREETESGSGDPQGYRNYILPMESRNLGTIRRHHSMQVNWNEWCIRKKYADGNLVTPEKFITYVAETTSGEPFEDKNNPHLSVRPLYRKTPSTGGPVRVSKFTFCQYLTSIRFLHKEQCRKNGLPISDDILKGNKIRVLLNNYEMLLNNIPQTTQRTSLNTADRRGQTDGRDDDSNDDLNGDMSEAYGLTSSKSKQVEEINYRDDQDEQDVQDQESGQDSLVTQDERPAQDKQIEQSEHGEKDITGHKRNLRVYSIVPLRSSMCSLWTTASNCPSLHAWKSIHQRRLRAAFDYFTKFEHDLSMVLPCHLHLVHVWSENNEALFTTGIAITKVSKEAPPDEAQYSIFLREKDVEICPVGALAFYLLAVFSGKSSVPDFRAKDWESKSFLSIEETSRVLDGVNADDLIADTPMEDESNSTSSEANDTSFNSSPLHRLTPLFLPTAQQLGSYMLTATFSDNSAFYLPRSRVIPPAALQKQLFPFIEDFFEGSADWQTWIDNIMMDRPLDTSRPEQQRTTYKAVDFPAIRFMRVLSRLRKVILQDFAVMMTCNGGSGGVGSEGQRRRLRGDYACLAHHPVFSTPEFLDFAAQLHEAMGEDADFSPRSISVRSGSVEDAVLDLRAQQEEEEGEEEKEKEKESVLASSIAIQKRAIETGKDLSTSENAHQRLREIMELLSPSAALPVSIEVQEADKHSDPDSGDMEVQVTDNQNDPDYGVILQEAGGRDEVGTVVEQELELVIDQESRTTVGQESMSVLEQEAVSVVEQASSAASPKSARRQRVVPSNLRSSANDLSAILVQDIINDNNNPDVASQDVALQDDTPQKPPTNHVAESLMDYEAPNSPDDNQGLQHKPQRADHPASDAIPKPVNIRVQKRSLRPRPSSKDLIQPPTDTVVQDHPIQKERRSSLGPLAAGLARVSINTNGQGQQKHANNNAEQLRQVIQTLSARVAFLEQEKKNKLLTNACPRSQYGLPTPEPPSATPSRFSIDTAFQDKGHGSSSGFNQYRFENQALREKLAYLEQENKALEERNLQLLLQDQLYDAYPNIVTTTATPTSTSVAPHCSSESNSVLRLHGDDNGDMSHDDESAGLEQEIQSLRVQLAVKEQEKNATLGYTVASIESAEFLDGKMVQMEQSMHGLWIMMASSEATRFAVGPSSSAVLPQHQQQQQQQDKHDRLRLRVDAMRRRIGSNAHIIGHS</sequence>
<feature type="coiled-coil region" evidence="1">
    <location>
        <begin position="1528"/>
        <end position="1562"/>
    </location>
</feature>
<comment type="caution">
    <text evidence="3">The sequence shown here is derived from an EMBL/GenBank/DDBJ whole genome shotgun (WGS) entry which is preliminary data.</text>
</comment>
<feature type="compositionally biased region" description="Basic and acidic residues" evidence="2">
    <location>
        <begin position="44"/>
        <end position="58"/>
    </location>
</feature>
<gene>
    <name evidence="3" type="ORF">BGZ95_006678</name>
</gene>
<feature type="compositionally biased region" description="Low complexity" evidence="2">
    <location>
        <begin position="330"/>
        <end position="428"/>
    </location>
</feature>
<feature type="region of interest" description="Disordered" evidence="2">
    <location>
        <begin position="1335"/>
        <end position="1419"/>
    </location>
</feature>
<feature type="compositionally biased region" description="Polar residues" evidence="2">
    <location>
        <begin position="945"/>
        <end position="958"/>
    </location>
</feature>
<feature type="region of interest" description="Disordered" evidence="2">
    <location>
        <begin position="1679"/>
        <end position="1700"/>
    </location>
</feature>
<dbReference type="InterPro" id="IPR038279">
    <property type="entry name" value="Ndc10_dom2_sf"/>
</dbReference>
<feature type="compositionally biased region" description="Polar residues" evidence="2">
    <location>
        <begin position="306"/>
        <end position="318"/>
    </location>
</feature>
<feature type="compositionally biased region" description="Basic and acidic residues" evidence="2">
    <location>
        <begin position="753"/>
        <end position="774"/>
    </location>
</feature>
<keyword evidence="1" id="KW-0175">Coiled coil</keyword>
<feature type="region of interest" description="Disordered" evidence="2">
    <location>
        <begin position="124"/>
        <end position="173"/>
    </location>
</feature>
<evidence type="ECO:0000313" key="3">
    <source>
        <dbReference type="EMBL" id="KAG0277012.1"/>
    </source>
</evidence>
<feature type="compositionally biased region" description="Acidic residues" evidence="2">
    <location>
        <begin position="700"/>
        <end position="709"/>
    </location>
</feature>
<feature type="compositionally biased region" description="Basic and acidic residues" evidence="2">
    <location>
        <begin position="148"/>
        <end position="159"/>
    </location>
</feature>
<feature type="coiled-coil region" evidence="1">
    <location>
        <begin position="1454"/>
        <end position="1481"/>
    </location>
</feature>
<feature type="compositionally biased region" description="Low complexity" evidence="2">
    <location>
        <begin position="126"/>
        <end position="144"/>
    </location>
</feature>
<name>A0AAD4H8K2_9FUNG</name>
<feature type="region of interest" description="Disordered" evidence="2">
    <location>
        <begin position="938"/>
        <end position="958"/>
    </location>
</feature>
<feature type="region of interest" description="Disordered" evidence="2">
    <location>
        <begin position="21"/>
        <end position="86"/>
    </location>
</feature>
<dbReference type="EMBL" id="JAAAIL010000313">
    <property type="protein sequence ID" value="KAG0277012.1"/>
    <property type="molecule type" value="Genomic_DNA"/>
</dbReference>
<protein>
    <submittedName>
        <fullName evidence="3">Uncharacterized protein</fullName>
    </submittedName>
</protein>
<dbReference type="Gene3D" id="1.10.443.20">
    <property type="entry name" value="Centromere DNA-binding protein complex CBF3 subunit, domain 2"/>
    <property type="match status" value="2"/>
</dbReference>
<feature type="compositionally biased region" description="Acidic residues" evidence="2">
    <location>
        <begin position="160"/>
        <end position="171"/>
    </location>
</feature>
<dbReference type="Proteomes" id="UP001194580">
    <property type="component" value="Unassembled WGS sequence"/>
</dbReference>
<feature type="region of interest" description="Disordered" evidence="2">
    <location>
        <begin position="1218"/>
        <end position="1238"/>
    </location>
</feature>
<feature type="region of interest" description="Disordered" evidence="2">
    <location>
        <begin position="285"/>
        <end position="439"/>
    </location>
</feature>
<proteinExistence type="predicted"/>
<evidence type="ECO:0000256" key="2">
    <source>
        <dbReference type="SAM" id="MobiDB-lite"/>
    </source>
</evidence>
<reference evidence="3" key="1">
    <citation type="journal article" date="2020" name="Fungal Divers.">
        <title>Resolving the Mortierellaceae phylogeny through synthesis of multi-gene phylogenetics and phylogenomics.</title>
        <authorList>
            <person name="Vandepol N."/>
            <person name="Liber J."/>
            <person name="Desiro A."/>
            <person name="Na H."/>
            <person name="Kennedy M."/>
            <person name="Barry K."/>
            <person name="Grigoriev I.V."/>
            <person name="Miller A.N."/>
            <person name="O'Donnell K."/>
            <person name="Stajich J.E."/>
            <person name="Bonito G."/>
        </authorList>
    </citation>
    <scope>NUCLEOTIDE SEQUENCE</scope>
    <source>
        <strain evidence="3">NRRL 28262</strain>
    </source>
</reference>
<feature type="compositionally biased region" description="Polar residues" evidence="2">
    <location>
        <begin position="285"/>
        <end position="294"/>
    </location>
</feature>
<keyword evidence="4" id="KW-1185">Reference proteome</keyword>
<organism evidence="3 4">
    <name type="scientific">Linnemannia exigua</name>
    <dbReference type="NCBI Taxonomy" id="604196"/>
    <lineage>
        <taxon>Eukaryota</taxon>
        <taxon>Fungi</taxon>
        <taxon>Fungi incertae sedis</taxon>
        <taxon>Mucoromycota</taxon>
        <taxon>Mortierellomycotina</taxon>
        <taxon>Mortierellomycetes</taxon>
        <taxon>Mortierellales</taxon>
        <taxon>Mortierellaceae</taxon>
        <taxon>Linnemannia</taxon>
    </lineage>
</organism>
<feature type="region of interest" description="Disordered" evidence="2">
    <location>
        <begin position="1292"/>
        <end position="1311"/>
    </location>
</feature>
<feature type="compositionally biased region" description="Basic and acidic residues" evidence="2">
    <location>
        <begin position="724"/>
        <end position="733"/>
    </location>
</feature>